<protein>
    <submittedName>
        <fullName evidence="1">Uncharacterized protein</fullName>
    </submittedName>
</protein>
<evidence type="ECO:0000313" key="1">
    <source>
        <dbReference type="EMBL" id="QVI23900.1"/>
    </source>
</evidence>
<sequence length="84" mass="9600">MDKTLEISFLEQGAAVVRVRFGQPKVYTFGWDLVTILERPERMPPGARLLVDGDVVEAAEGYLFTGPISVRARRWTMRCGIRFR</sequence>
<accession>A0ABX8CVH7</accession>
<evidence type="ECO:0000313" key="2">
    <source>
        <dbReference type="Proteomes" id="UP000683310"/>
    </source>
</evidence>
<dbReference type="Proteomes" id="UP000683310">
    <property type="component" value="Chromosome"/>
</dbReference>
<proteinExistence type="predicted"/>
<reference evidence="1 2" key="1">
    <citation type="submission" date="2021-04" db="EMBL/GenBank/DDBJ databases">
        <title>Nocardia tengchongensis.</title>
        <authorList>
            <person name="Zhuang k."/>
            <person name="Ran Y."/>
            <person name="Li W."/>
        </authorList>
    </citation>
    <scope>NUCLEOTIDE SEQUENCE [LARGE SCALE GENOMIC DNA]</scope>
    <source>
        <strain evidence="1 2">CFH S0057</strain>
    </source>
</reference>
<gene>
    <name evidence="1" type="ORF">KHQ06_14465</name>
</gene>
<name>A0ABX8CVH7_9NOCA</name>
<keyword evidence="2" id="KW-1185">Reference proteome</keyword>
<organism evidence="1 2">
    <name type="scientific">Nocardia tengchongensis</name>
    <dbReference type="NCBI Taxonomy" id="2055889"/>
    <lineage>
        <taxon>Bacteria</taxon>
        <taxon>Bacillati</taxon>
        <taxon>Actinomycetota</taxon>
        <taxon>Actinomycetes</taxon>
        <taxon>Mycobacteriales</taxon>
        <taxon>Nocardiaceae</taxon>
        <taxon>Nocardia</taxon>
    </lineage>
</organism>
<dbReference type="EMBL" id="CP074371">
    <property type="protein sequence ID" value="QVI23900.1"/>
    <property type="molecule type" value="Genomic_DNA"/>
</dbReference>